<sequence length="611" mass="68561">MLVAKLPLPDECIDLVIGYLPEDRQALHGLVLASRKLFQRAAPVLYKSPFTLIDAHGVWNEHEKEKRYLILLALLLNSRIGRISGDCHCGSSLLDTQSRSTNSTTTSTSTYAPHQHMPYTVDYLRFYTHQFPINLWRPLTNLRSVPLTPLVVREITGKTGSELQTEIAHSLIEYHPRDIRVLGQPIARTPILLQSIKHLHNLVRLELSEIVFGCKVEPILEFIRVHDAMHNTLREIKIKSPEEGTHHYEPSHTHLVRIVQAMRNPQVVDARHWREAIMVLDQIPADCLKTLLLGLAEMPPNKIATSDFLAQCVFLENVRMPVRDSQLFRWAVAARRRTTMGPAGGGGGGGGGVGGSGPRHNIVPYYAAPFVGAPSMAYLGPLSPWVHSYTDWLTDEEHFGPALLKSVELCGEDLALIPALKDATDAFRDSLEQIKGISLTMGLSRVTVNIMNTLSWSWPMERLSVIDLEGEVALAFDLAVLQFCPRLTTLRLSLPPYLFSTSEDDRVLQELKARLPQILLARHLLDLELHGKWPLSDALLVEMGGTMPRLRRLYIGSCLGYSRDGVRMLLDGVDENGVGQGHGSSRLEWVVISRWMFSRHTSNDSRIRYEG</sequence>
<evidence type="ECO:0000313" key="1">
    <source>
        <dbReference type="EMBL" id="KAF9330639.1"/>
    </source>
</evidence>
<dbReference type="InterPro" id="IPR032675">
    <property type="entry name" value="LRR_dom_sf"/>
</dbReference>
<dbReference type="Gene3D" id="3.80.10.10">
    <property type="entry name" value="Ribonuclease Inhibitor"/>
    <property type="match status" value="1"/>
</dbReference>
<reference evidence="1" key="1">
    <citation type="journal article" date="2020" name="Fungal Divers.">
        <title>Resolving the Mortierellaceae phylogeny through synthesis of multi-gene phylogenetics and phylogenomics.</title>
        <authorList>
            <person name="Vandepol N."/>
            <person name="Liber J."/>
            <person name="Desiro A."/>
            <person name="Na H."/>
            <person name="Kennedy M."/>
            <person name="Barry K."/>
            <person name="Grigoriev I.V."/>
            <person name="Miller A.N."/>
            <person name="O'Donnell K."/>
            <person name="Stajich J.E."/>
            <person name="Bonito G."/>
        </authorList>
    </citation>
    <scope>NUCLEOTIDE SEQUENCE</scope>
    <source>
        <strain evidence="1">NVP1</strain>
    </source>
</reference>
<comment type="caution">
    <text evidence="1">The sequence shown here is derived from an EMBL/GenBank/DDBJ whole genome shotgun (WGS) entry which is preliminary data.</text>
</comment>
<protein>
    <submittedName>
        <fullName evidence="1">Uncharacterized protein</fullName>
    </submittedName>
</protein>
<name>A0A9P5SMM8_9FUNG</name>
<proteinExistence type="predicted"/>
<accession>A0A9P5SMM8</accession>
<dbReference type="EMBL" id="JAAAUY010000381">
    <property type="protein sequence ID" value="KAF9330639.1"/>
    <property type="molecule type" value="Genomic_DNA"/>
</dbReference>
<dbReference type="Proteomes" id="UP000696485">
    <property type="component" value="Unassembled WGS sequence"/>
</dbReference>
<keyword evidence="2" id="KW-1185">Reference proteome</keyword>
<evidence type="ECO:0000313" key="2">
    <source>
        <dbReference type="Proteomes" id="UP000696485"/>
    </source>
</evidence>
<dbReference type="AlphaFoldDB" id="A0A9P5SMM8"/>
<gene>
    <name evidence="1" type="ORF">BG006_006417</name>
</gene>
<organism evidence="1 2">
    <name type="scientific">Podila minutissima</name>
    <dbReference type="NCBI Taxonomy" id="64525"/>
    <lineage>
        <taxon>Eukaryota</taxon>
        <taxon>Fungi</taxon>
        <taxon>Fungi incertae sedis</taxon>
        <taxon>Mucoromycota</taxon>
        <taxon>Mortierellomycotina</taxon>
        <taxon>Mortierellomycetes</taxon>
        <taxon>Mortierellales</taxon>
        <taxon>Mortierellaceae</taxon>
        <taxon>Podila</taxon>
    </lineage>
</organism>
<dbReference type="SUPFAM" id="SSF52047">
    <property type="entry name" value="RNI-like"/>
    <property type="match status" value="1"/>
</dbReference>